<feature type="compositionally biased region" description="Basic and acidic residues" evidence="1">
    <location>
        <begin position="75"/>
        <end position="91"/>
    </location>
</feature>
<feature type="signal peptide" evidence="2">
    <location>
        <begin position="1"/>
        <end position="24"/>
    </location>
</feature>
<feature type="region of interest" description="Disordered" evidence="1">
    <location>
        <begin position="23"/>
        <end position="50"/>
    </location>
</feature>
<dbReference type="RefSeq" id="WP_246425887.1">
    <property type="nucleotide sequence ID" value="NZ_JACIEH010000001.1"/>
</dbReference>
<name>A0A7W6JPL0_9SPHN</name>
<dbReference type="EMBL" id="JACIEH010000001">
    <property type="protein sequence ID" value="MBB4097218.1"/>
    <property type="molecule type" value="Genomic_DNA"/>
</dbReference>
<keyword evidence="2" id="KW-0732">Signal</keyword>
<keyword evidence="5" id="KW-1185">Reference proteome</keyword>
<dbReference type="InterPro" id="IPR018247">
    <property type="entry name" value="EF_Hand_1_Ca_BS"/>
</dbReference>
<dbReference type="SUPFAM" id="SSF47473">
    <property type="entry name" value="EF-hand"/>
    <property type="match status" value="1"/>
</dbReference>
<dbReference type="InterPro" id="IPR011992">
    <property type="entry name" value="EF-hand-dom_pair"/>
</dbReference>
<evidence type="ECO:0000256" key="2">
    <source>
        <dbReference type="SAM" id="SignalP"/>
    </source>
</evidence>
<protein>
    <recommendedName>
        <fullName evidence="3">EF-hand domain-containing protein</fullName>
    </recommendedName>
</protein>
<dbReference type="Pfam" id="PF13202">
    <property type="entry name" value="EF-hand_5"/>
    <property type="match status" value="2"/>
</dbReference>
<dbReference type="GO" id="GO:0005509">
    <property type="term" value="F:calcium ion binding"/>
    <property type="evidence" value="ECO:0007669"/>
    <property type="project" value="InterPro"/>
</dbReference>
<proteinExistence type="predicted"/>
<feature type="domain" description="EF-hand" evidence="3">
    <location>
        <begin position="57"/>
        <end position="92"/>
    </location>
</feature>
<feature type="region of interest" description="Disordered" evidence="1">
    <location>
        <begin position="75"/>
        <end position="152"/>
    </location>
</feature>
<reference evidence="4 5" key="1">
    <citation type="submission" date="2020-08" db="EMBL/GenBank/DDBJ databases">
        <title>Genomic Encyclopedia of Type Strains, Phase IV (KMG-IV): sequencing the most valuable type-strain genomes for metagenomic binning, comparative biology and taxonomic classification.</title>
        <authorList>
            <person name="Goeker M."/>
        </authorList>
    </citation>
    <scope>NUCLEOTIDE SEQUENCE [LARGE SCALE GENOMIC DNA]</scope>
    <source>
        <strain evidence="4 5">DSM 101806</strain>
    </source>
</reference>
<dbReference type="PROSITE" id="PS50222">
    <property type="entry name" value="EF_HAND_2"/>
    <property type="match status" value="1"/>
</dbReference>
<dbReference type="Proteomes" id="UP000557392">
    <property type="component" value="Unassembled WGS sequence"/>
</dbReference>
<accession>A0A7W6JPL0</accession>
<dbReference type="AlphaFoldDB" id="A0A7W6JPL0"/>
<evidence type="ECO:0000259" key="3">
    <source>
        <dbReference type="PROSITE" id="PS50222"/>
    </source>
</evidence>
<evidence type="ECO:0000256" key="1">
    <source>
        <dbReference type="SAM" id="MobiDB-lite"/>
    </source>
</evidence>
<sequence>MMKLKLAALLAASAFTFGTGAAMAAPQDRTPPRAEKAEGPRHNPIDLNKDGFISKDEWTKAAAARFEKFDVSKDGKLSREELRFGRFEEHRHMRRGHGWGHGGPGGRHGGPGFGPGHAGGPEGGHRRFGPPPPPPGTPAPAEAPDAPPPTGN</sequence>
<dbReference type="InterPro" id="IPR002048">
    <property type="entry name" value="EF_hand_dom"/>
</dbReference>
<feature type="compositionally biased region" description="Gly residues" evidence="1">
    <location>
        <begin position="99"/>
        <end position="122"/>
    </location>
</feature>
<feature type="compositionally biased region" description="Basic and acidic residues" evidence="1">
    <location>
        <begin position="30"/>
        <end position="50"/>
    </location>
</feature>
<organism evidence="4 5">
    <name type="scientific">Sphingomonas kyeonggiensis</name>
    <dbReference type="NCBI Taxonomy" id="1268553"/>
    <lineage>
        <taxon>Bacteria</taxon>
        <taxon>Pseudomonadati</taxon>
        <taxon>Pseudomonadota</taxon>
        <taxon>Alphaproteobacteria</taxon>
        <taxon>Sphingomonadales</taxon>
        <taxon>Sphingomonadaceae</taxon>
        <taxon>Sphingomonas</taxon>
    </lineage>
</organism>
<evidence type="ECO:0000313" key="4">
    <source>
        <dbReference type="EMBL" id="MBB4097218.1"/>
    </source>
</evidence>
<dbReference type="PROSITE" id="PS00018">
    <property type="entry name" value="EF_HAND_1"/>
    <property type="match status" value="1"/>
</dbReference>
<feature type="compositionally biased region" description="Pro residues" evidence="1">
    <location>
        <begin position="129"/>
        <end position="138"/>
    </location>
</feature>
<evidence type="ECO:0000313" key="5">
    <source>
        <dbReference type="Proteomes" id="UP000557392"/>
    </source>
</evidence>
<comment type="caution">
    <text evidence="4">The sequence shown here is derived from an EMBL/GenBank/DDBJ whole genome shotgun (WGS) entry which is preliminary data.</text>
</comment>
<dbReference type="Gene3D" id="1.10.238.10">
    <property type="entry name" value="EF-hand"/>
    <property type="match status" value="1"/>
</dbReference>
<feature type="chain" id="PRO_5031053682" description="EF-hand domain-containing protein" evidence="2">
    <location>
        <begin position="25"/>
        <end position="152"/>
    </location>
</feature>
<gene>
    <name evidence="4" type="ORF">GGR46_000751</name>
</gene>